<dbReference type="CDD" id="cd01392">
    <property type="entry name" value="HTH_LacI"/>
    <property type="match status" value="1"/>
</dbReference>
<reference evidence="6" key="2">
    <citation type="submission" date="2021-04" db="EMBL/GenBank/DDBJ databases">
        <authorList>
            <person name="Gilroy R."/>
        </authorList>
    </citation>
    <scope>NUCLEOTIDE SEQUENCE</scope>
    <source>
        <strain evidence="6">ChiGjej4B4-7305</strain>
    </source>
</reference>
<evidence type="ECO:0000259" key="5">
    <source>
        <dbReference type="PROSITE" id="PS50932"/>
    </source>
</evidence>
<dbReference type="EMBL" id="DXBY01000327">
    <property type="protein sequence ID" value="HIZ37896.1"/>
    <property type="molecule type" value="Genomic_DNA"/>
</dbReference>
<dbReference type="Gene3D" id="1.10.260.40">
    <property type="entry name" value="lambda repressor-like DNA-binding domains"/>
    <property type="match status" value="1"/>
</dbReference>
<evidence type="ECO:0000256" key="1">
    <source>
        <dbReference type="ARBA" id="ARBA00022491"/>
    </source>
</evidence>
<dbReference type="PANTHER" id="PTHR30146:SF148">
    <property type="entry name" value="HTH-TYPE TRANSCRIPTIONAL REPRESSOR PURR-RELATED"/>
    <property type="match status" value="1"/>
</dbReference>
<dbReference type="CDD" id="cd06267">
    <property type="entry name" value="PBP1_LacI_sugar_binding-like"/>
    <property type="match status" value="1"/>
</dbReference>
<evidence type="ECO:0000256" key="2">
    <source>
        <dbReference type="ARBA" id="ARBA00023015"/>
    </source>
</evidence>
<dbReference type="GO" id="GO:0003700">
    <property type="term" value="F:DNA-binding transcription factor activity"/>
    <property type="evidence" value="ECO:0007669"/>
    <property type="project" value="TreeGrafter"/>
</dbReference>
<dbReference type="InterPro" id="IPR046335">
    <property type="entry name" value="LacI/GalR-like_sensor"/>
</dbReference>
<dbReference type="InterPro" id="IPR000843">
    <property type="entry name" value="HTH_LacI"/>
</dbReference>
<proteinExistence type="predicted"/>
<dbReference type="Pfam" id="PF00356">
    <property type="entry name" value="LacI"/>
    <property type="match status" value="1"/>
</dbReference>
<dbReference type="GO" id="GO:0000976">
    <property type="term" value="F:transcription cis-regulatory region binding"/>
    <property type="evidence" value="ECO:0007669"/>
    <property type="project" value="TreeGrafter"/>
</dbReference>
<reference evidence="6" key="1">
    <citation type="journal article" date="2021" name="PeerJ">
        <title>Extensive microbial diversity within the chicken gut microbiome revealed by metagenomics and culture.</title>
        <authorList>
            <person name="Gilroy R."/>
            <person name="Ravi A."/>
            <person name="Getino M."/>
            <person name="Pursley I."/>
            <person name="Horton D.L."/>
            <person name="Alikhan N.F."/>
            <person name="Baker D."/>
            <person name="Gharbi K."/>
            <person name="Hall N."/>
            <person name="Watson M."/>
            <person name="Adriaenssens E.M."/>
            <person name="Foster-Nyarko E."/>
            <person name="Jarju S."/>
            <person name="Secka A."/>
            <person name="Antonio M."/>
            <person name="Oren A."/>
            <person name="Chaudhuri R.R."/>
            <person name="La Ragione R."/>
            <person name="Hildebrand F."/>
            <person name="Pallen M.J."/>
        </authorList>
    </citation>
    <scope>NUCLEOTIDE SEQUENCE</scope>
    <source>
        <strain evidence="6">ChiGjej4B4-7305</strain>
    </source>
</reference>
<keyword evidence="1" id="KW-0678">Repressor</keyword>
<evidence type="ECO:0000313" key="7">
    <source>
        <dbReference type="Proteomes" id="UP000824037"/>
    </source>
</evidence>
<keyword evidence="4" id="KW-0804">Transcription</keyword>
<dbReference type="InterPro" id="IPR028082">
    <property type="entry name" value="Peripla_BP_I"/>
</dbReference>
<dbReference type="AlphaFoldDB" id="A0A9D2J5Z4"/>
<dbReference type="InterPro" id="IPR010982">
    <property type="entry name" value="Lambda_DNA-bd_dom_sf"/>
</dbReference>
<keyword evidence="3" id="KW-0238">DNA-binding</keyword>
<dbReference type="PROSITE" id="PS50932">
    <property type="entry name" value="HTH_LACI_2"/>
    <property type="match status" value="1"/>
</dbReference>
<name>A0A9D2J5Z4_9MICO</name>
<evidence type="ECO:0000256" key="3">
    <source>
        <dbReference type="ARBA" id="ARBA00023125"/>
    </source>
</evidence>
<gene>
    <name evidence="6" type="ORF">H9815_19130</name>
</gene>
<dbReference type="SUPFAM" id="SSF53822">
    <property type="entry name" value="Periplasmic binding protein-like I"/>
    <property type="match status" value="1"/>
</dbReference>
<comment type="caution">
    <text evidence="6">The sequence shown here is derived from an EMBL/GenBank/DDBJ whole genome shotgun (WGS) entry which is preliminary data.</text>
</comment>
<keyword evidence="2" id="KW-0805">Transcription regulation</keyword>
<accession>A0A9D2J5Z4</accession>
<dbReference type="SMART" id="SM00354">
    <property type="entry name" value="HTH_LACI"/>
    <property type="match status" value="1"/>
</dbReference>
<evidence type="ECO:0000256" key="4">
    <source>
        <dbReference type="ARBA" id="ARBA00023163"/>
    </source>
</evidence>
<feature type="domain" description="HTH lacI-type" evidence="5">
    <location>
        <begin position="5"/>
        <end position="64"/>
    </location>
</feature>
<dbReference type="SUPFAM" id="SSF47413">
    <property type="entry name" value="lambda repressor-like DNA-binding domains"/>
    <property type="match status" value="1"/>
</dbReference>
<protein>
    <submittedName>
        <fullName evidence="6">LacI family transcriptional regulator</fullName>
    </submittedName>
</protein>
<dbReference type="Pfam" id="PF13377">
    <property type="entry name" value="Peripla_BP_3"/>
    <property type="match status" value="1"/>
</dbReference>
<dbReference type="Gene3D" id="3.40.50.2300">
    <property type="match status" value="2"/>
</dbReference>
<evidence type="ECO:0000313" key="6">
    <source>
        <dbReference type="EMBL" id="HIZ37896.1"/>
    </source>
</evidence>
<organism evidence="6 7">
    <name type="scientific">Candidatus Ruania gallistercoris</name>
    <dbReference type="NCBI Taxonomy" id="2838746"/>
    <lineage>
        <taxon>Bacteria</taxon>
        <taxon>Bacillati</taxon>
        <taxon>Actinomycetota</taxon>
        <taxon>Actinomycetes</taxon>
        <taxon>Micrococcales</taxon>
        <taxon>Ruaniaceae</taxon>
        <taxon>Ruania</taxon>
    </lineage>
</organism>
<dbReference type="PANTHER" id="PTHR30146">
    <property type="entry name" value="LACI-RELATED TRANSCRIPTIONAL REPRESSOR"/>
    <property type="match status" value="1"/>
</dbReference>
<dbReference type="Proteomes" id="UP000824037">
    <property type="component" value="Unassembled WGS sequence"/>
</dbReference>
<sequence length="342" mass="37487">MALRVTQADVARLAGVSQATVSLVLQQRAGLQTARVGDVTRQRVLEAIRTTGYTVNPLAQGLARGRNRMVGVFTYESVFPKSSGDFYYPFLEGIEAAAESLGLDLLLFTSAPSRGSNRRNLAETGWNRVGMTDGCLLLGRQDDKYDTHALIAQRFPFVFLGRRESTTHEVPYVGADYRSATQHLVQYLLSVGHDRIGFLGDLGESESSLDRVLGYREAMTDAGLRPMLFNNAAFTETEAVDAFIRNDASAVLLGPDCRPDSIRAVAAERGLHVPTDLSLAVLGQPTTALADEHEWTGFRIPREQMGYAALQLLAGLIEEQKELDMHQLVPCAFVEGETATHR</sequence>